<evidence type="ECO:0000256" key="7">
    <source>
        <dbReference type="ARBA" id="ARBA00023136"/>
    </source>
</evidence>
<evidence type="ECO:0000256" key="6">
    <source>
        <dbReference type="ARBA" id="ARBA00023065"/>
    </source>
</evidence>
<feature type="domain" description="Cyclic nucleotide-binding" evidence="11">
    <location>
        <begin position="918"/>
        <end position="963"/>
    </location>
</feature>
<dbReference type="InterPro" id="IPR018490">
    <property type="entry name" value="cNMP-bd_dom_sf"/>
</dbReference>
<accession>A0A251PIV9</accession>
<keyword evidence="3" id="KW-0813">Transport</keyword>
<keyword evidence="5 10" id="KW-1133">Transmembrane helix</keyword>
<dbReference type="PROSITE" id="PS50042">
    <property type="entry name" value="CNMP_BINDING_3"/>
    <property type="match status" value="5"/>
</dbReference>
<dbReference type="Proteomes" id="UP000006882">
    <property type="component" value="Chromosome G4"/>
</dbReference>
<dbReference type="GO" id="GO:0005216">
    <property type="term" value="F:monoatomic ion channel activity"/>
    <property type="evidence" value="ECO:0007669"/>
    <property type="project" value="InterPro"/>
</dbReference>
<dbReference type="InterPro" id="IPR014710">
    <property type="entry name" value="RmlC-like_jellyroll"/>
</dbReference>
<dbReference type="Pfam" id="PF00520">
    <property type="entry name" value="Ion_trans"/>
    <property type="match status" value="1"/>
</dbReference>
<dbReference type="OrthoDB" id="415460at2759"/>
<evidence type="ECO:0000256" key="4">
    <source>
        <dbReference type="ARBA" id="ARBA00022692"/>
    </source>
</evidence>
<feature type="transmembrane region" description="Helical" evidence="10">
    <location>
        <begin position="170"/>
        <end position="187"/>
    </location>
</feature>
<feature type="domain" description="Cyclic nucleotide-binding" evidence="11">
    <location>
        <begin position="442"/>
        <end position="553"/>
    </location>
</feature>
<keyword evidence="6" id="KW-0406">Ion transport</keyword>
<dbReference type="Gene3D" id="2.60.120.10">
    <property type="entry name" value="Jelly Rolls"/>
    <property type="match status" value="5"/>
</dbReference>
<evidence type="ECO:0000256" key="9">
    <source>
        <dbReference type="ARBA" id="ARBA00023303"/>
    </source>
</evidence>
<dbReference type="GO" id="GO:0016020">
    <property type="term" value="C:membrane"/>
    <property type="evidence" value="ECO:0007669"/>
    <property type="project" value="UniProtKB-SubCell"/>
</dbReference>
<feature type="transmembrane region" description="Helical" evidence="10">
    <location>
        <begin position="320"/>
        <end position="342"/>
    </location>
</feature>
<evidence type="ECO:0000256" key="1">
    <source>
        <dbReference type="ARBA" id="ARBA00004141"/>
    </source>
</evidence>
<feature type="transmembrane region" description="Helical" evidence="10">
    <location>
        <begin position="207"/>
        <end position="224"/>
    </location>
</feature>
<sequence length="1530" mass="175697">MSDLEESVPLRDKPSYDFDDIERQGRPTKWSTAAVNGILAPKGRTLQLWNNIFVISCVVAVSLDPLFLYIPIINEENKCLGTDKKLRNAALVLRSLTDIIFVVRIVHQIRTKLEDSEEPAEGRESMGWKWRPLLCVPLIIDLLAILPIPQLAIVVVFFRTRGSRYLQKLNILNAFLLFQYVPNVYRLHISSEKLQKKERWIKGAFNFFLYILASHVLGAFWYFFSIQRETACWHQACKNTEDCIASRYCNDSTSRNITFINEFCPINPSDPSLFDFGMYLDAIQSGNTGPVNFPRKFFYSFWWGIRNLSNFGTSLETSSYVWENCFAILIAVIGLLLFLYLIGNLQTYMQWAAAKAEEQKEDDLRKRIKMKEDSIDDWMLKHGLPQDLKKEIMDIIKENNVVEKNIDAEVDVKYLFSIDLPRTTESSIKHHVGMNVLNKVPVLQNMKVEVLKTICNHLKPQILYPDNINVFRRGKAIDFMLFIIEGNISIQENASEPTESTPGKGDYFGKELLYWASPANSFDLKVPSSTQNVRCQTKVEAFALKAEALRSIVLKYRRTWNRILYNCDINYPQLEELELARSPHDKTEQTYMQIWEESLRLQKLKVLKDNDILEWVSRNGLPENIKKKIMENITEVNAVKKNIDVDVDVDFVFSILPQDVKEAIKVYVGMDALKKVPMLKNMPESSLKFICKYLEPVIYSKNDYLIRARKPLNSMLFIIEGVIIWPNTANEAVTAGSYMINQLCLVKGDLYGEELLSWASPGSRLSDLPISTQDVCCQTKVEALALKAEKMQSTVSELRERWTNYYIAPPQEKTYLQILNETYRQLKPTKLDNVEDEELRQKMKIMIKERDILEWLSRNDIDDDLKTKIIMHMKLNKIVDENINADVNVEYLFNNIPFGIAIPIKRQLCISTLKKVPMLEKMPEDVFKNICYEVKPVTYTQDSYVVRAGEPLDLMLIITEGTVICAGTKYLEKGHFCGEELLSWASPNILFSGRAPMSIHDVKCQKKVEGFALTADKLRSFVSQYSLEWISNFNNYSNSHQLEEQTDNIDKILNEVQMGTTKLEDIEDEEVRQKIKIMIKEKEIHEWVSRNGLEEDLKTKIIMHIKLNNLVEQNIDANVDVEYLTNNLPFGVAISIKRHLCISTLKKVPMLEKMPENVFANICYELKPVTYTEDSYIVRAGEQLDLMLIIVEGKILQTDMTLDTGTTGSSMITNYLEKGDFCGEDLLSWASPNILFSGDAPVSTHDVRCETKVEGFALTADKLRSFISQYTSEWISNFNNCNNLQQLGELAFRPDNIDKILNELGATKVDDIEDEKLKKKMKTVIKEKHVQEWLSRNCPLDEDLKTKVMMHLKLNKILDQNNDAAVDVEYISNNLPFGTAISIKRHLCISTLKKVPMLEKMPEDVFSNICYELKPVTYTEDSYIVRAGEKLDLMLIIVEGKILPPDVNSDNGTAGSPMITKYLEKGDFCGEELLNWASPNTLFSGHAPISTHDVKCETKVEGFALTVDKLRSFVSQYTSDWISHFNNSKS</sequence>
<proteinExistence type="inferred from homology"/>
<gene>
    <name evidence="12" type="ORF">PRUPE_4G109500</name>
</gene>
<keyword evidence="9" id="KW-0407">Ion channel</keyword>
<evidence type="ECO:0000256" key="5">
    <source>
        <dbReference type="ARBA" id="ARBA00022989"/>
    </source>
</evidence>
<feature type="transmembrane region" description="Helical" evidence="10">
    <location>
        <begin position="130"/>
        <end position="158"/>
    </location>
</feature>
<dbReference type="PANTHER" id="PTHR45651">
    <property type="entry name" value="CYCLIC NUCLEOTIDE-GATED ION CHANNEL 15-RELATED-RELATED"/>
    <property type="match status" value="1"/>
</dbReference>
<evidence type="ECO:0000313" key="12">
    <source>
        <dbReference type="EMBL" id="ONI11499.1"/>
    </source>
</evidence>
<dbReference type="SUPFAM" id="SSF81324">
    <property type="entry name" value="Voltage-gated potassium channels"/>
    <property type="match status" value="1"/>
</dbReference>
<comment type="subcellular location">
    <subcellularLocation>
        <location evidence="1">Membrane</location>
        <topology evidence="1">Multi-pass membrane protein</topology>
    </subcellularLocation>
</comment>
<keyword evidence="13" id="KW-1185">Reference proteome</keyword>
<evidence type="ECO:0000256" key="3">
    <source>
        <dbReference type="ARBA" id="ARBA00022448"/>
    </source>
</evidence>
<dbReference type="Gene3D" id="1.10.287.70">
    <property type="match status" value="1"/>
</dbReference>
<dbReference type="InterPro" id="IPR005821">
    <property type="entry name" value="Ion_trans_dom"/>
</dbReference>
<comment type="similarity">
    <text evidence="2">Belongs to the cyclic nucleotide-gated cation channel (TC 1.A.1.5) family.</text>
</comment>
<organism evidence="12 13">
    <name type="scientific">Prunus persica</name>
    <name type="common">Peach</name>
    <name type="synonym">Amygdalus persica</name>
    <dbReference type="NCBI Taxonomy" id="3760"/>
    <lineage>
        <taxon>Eukaryota</taxon>
        <taxon>Viridiplantae</taxon>
        <taxon>Streptophyta</taxon>
        <taxon>Embryophyta</taxon>
        <taxon>Tracheophyta</taxon>
        <taxon>Spermatophyta</taxon>
        <taxon>Magnoliopsida</taxon>
        <taxon>eudicotyledons</taxon>
        <taxon>Gunneridae</taxon>
        <taxon>Pentapetalae</taxon>
        <taxon>rosids</taxon>
        <taxon>fabids</taxon>
        <taxon>Rosales</taxon>
        <taxon>Rosaceae</taxon>
        <taxon>Amygdaloideae</taxon>
        <taxon>Amygdaleae</taxon>
        <taxon>Prunus</taxon>
    </lineage>
</organism>
<feature type="domain" description="Cyclic nucleotide-binding" evidence="11">
    <location>
        <begin position="1150"/>
        <end position="1232"/>
    </location>
</feature>
<dbReference type="SUPFAM" id="SSF51206">
    <property type="entry name" value="cAMP-binding domain-like"/>
    <property type="match status" value="5"/>
</dbReference>
<dbReference type="Gramene" id="ONI11499">
    <property type="protein sequence ID" value="ONI11499"/>
    <property type="gene ID" value="PRUPE_4G109500"/>
</dbReference>
<name>A0A251PIV9_PRUPE</name>
<dbReference type="SMART" id="SM00100">
    <property type="entry name" value="cNMP"/>
    <property type="match status" value="5"/>
</dbReference>
<dbReference type="CDD" id="cd00038">
    <property type="entry name" value="CAP_ED"/>
    <property type="match status" value="5"/>
</dbReference>
<evidence type="ECO:0000256" key="10">
    <source>
        <dbReference type="SAM" id="Phobius"/>
    </source>
</evidence>
<keyword evidence="7 10" id="KW-0472">Membrane</keyword>
<evidence type="ECO:0000256" key="2">
    <source>
        <dbReference type="ARBA" id="ARBA00010486"/>
    </source>
</evidence>
<evidence type="ECO:0000313" key="13">
    <source>
        <dbReference type="Proteomes" id="UP000006882"/>
    </source>
</evidence>
<dbReference type="ExpressionAtlas" id="A0A251PIV9">
    <property type="expression patterns" value="differential"/>
</dbReference>
<keyword evidence="4 10" id="KW-0812">Transmembrane</keyword>
<reference evidence="12 13" key="1">
    <citation type="journal article" date="2013" name="Nat. Genet.">
        <title>The high-quality draft genome of peach (Prunus persica) identifies unique patterns of genetic diversity, domestication and genome evolution.</title>
        <authorList>
            <consortium name="International Peach Genome Initiative"/>
            <person name="Verde I."/>
            <person name="Abbott A.G."/>
            <person name="Scalabrin S."/>
            <person name="Jung S."/>
            <person name="Shu S."/>
            <person name="Marroni F."/>
            <person name="Zhebentyayeva T."/>
            <person name="Dettori M.T."/>
            <person name="Grimwood J."/>
            <person name="Cattonaro F."/>
            <person name="Zuccolo A."/>
            <person name="Rossini L."/>
            <person name="Jenkins J."/>
            <person name="Vendramin E."/>
            <person name="Meisel L.A."/>
            <person name="Decroocq V."/>
            <person name="Sosinski B."/>
            <person name="Prochnik S."/>
            <person name="Mitros T."/>
            <person name="Policriti A."/>
            <person name="Cipriani G."/>
            <person name="Dondini L."/>
            <person name="Ficklin S."/>
            <person name="Goodstein D.M."/>
            <person name="Xuan P."/>
            <person name="Del Fabbro C."/>
            <person name="Aramini V."/>
            <person name="Copetti D."/>
            <person name="Gonzalez S."/>
            <person name="Horner D.S."/>
            <person name="Falchi R."/>
            <person name="Lucas S."/>
            <person name="Mica E."/>
            <person name="Maldonado J."/>
            <person name="Lazzari B."/>
            <person name="Bielenberg D."/>
            <person name="Pirona R."/>
            <person name="Miculan M."/>
            <person name="Barakat A."/>
            <person name="Testolin R."/>
            <person name="Stella A."/>
            <person name="Tartarini S."/>
            <person name="Tonutti P."/>
            <person name="Arus P."/>
            <person name="Orellana A."/>
            <person name="Wells C."/>
            <person name="Main D."/>
            <person name="Vizzotto G."/>
            <person name="Silva H."/>
            <person name="Salamini F."/>
            <person name="Schmutz J."/>
            <person name="Morgante M."/>
            <person name="Rokhsar D.S."/>
        </authorList>
    </citation>
    <scope>NUCLEOTIDE SEQUENCE [LARGE SCALE GENOMIC DNA]</scope>
    <source>
        <strain evidence="13">cv. Nemared</strain>
    </source>
</reference>
<feature type="domain" description="Cyclic nucleotide-binding" evidence="11">
    <location>
        <begin position="678"/>
        <end position="761"/>
    </location>
</feature>
<evidence type="ECO:0000259" key="11">
    <source>
        <dbReference type="PROSITE" id="PS50042"/>
    </source>
</evidence>
<dbReference type="PANTHER" id="PTHR45651:SF68">
    <property type="entry name" value="ION TRANSPORT DOMAIN-CONTAINING PROTEIN"/>
    <property type="match status" value="1"/>
</dbReference>
<keyword evidence="8" id="KW-1071">Ligand-gated ion channel</keyword>
<dbReference type="InterPro" id="IPR000595">
    <property type="entry name" value="cNMP-bd_dom"/>
</dbReference>
<dbReference type="EMBL" id="CM007654">
    <property type="protein sequence ID" value="ONI11499.1"/>
    <property type="molecule type" value="Genomic_DNA"/>
</dbReference>
<feature type="transmembrane region" description="Helical" evidence="10">
    <location>
        <begin position="48"/>
        <end position="70"/>
    </location>
</feature>
<feature type="domain" description="Cyclic nucleotide-binding" evidence="11">
    <location>
        <begin position="1397"/>
        <end position="1481"/>
    </location>
</feature>
<protein>
    <recommendedName>
        <fullName evidence="11">Cyclic nucleotide-binding domain-containing protein</fullName>
    </recommendedName>
</protein>
<evidence type="ECO:0000256" key="8">
    <source>
        <dbReference type="ARBA" id="ARBA00023286"/>
    </source>
</evidence>